<name>A0ABT9XGY9_9BACL</name>
<evidence type="ECO:0000256" key="5">
    <source>
        <dbReference type="ARBA" id="ARBA00023239"/>
    </source>
</evidence>
<organism evidence="9 10">
    <name type="scientific">Alicyclobacillus cycloheptanicus</name>
    <dbReference type="NCBI Taxonomy" id="1457"/>
    <lineage>
        <taxon>Bacteria</taxon>
        <taxon>Bacillati</taxon>
        <taxon>Bacillota</taxon>
        <taxon>Bacilli</taxon>
        <taxon>Bacillales</taxon>
        <taxon>Alicyclobacillaceae</taxon>
        <taxon>Alicyclobacillus</taxon>
    </lineage>
</organism>
<dbReference type="Pfam" id="PF14698">
    <property type="entry name" value="ASL_C2"/>
    <property type="match status" value="1"/>
</dbReference>
<keyword evidence="5 6" id="KW-0456">Lyase</keyword>
<dbReference type="InterPro" id="IPR020557">
    <property type="entry name" value="Fumarate_lyase_CS"/>
</dbReference>
<dbReference type="PROSITE" id="PS00163">
    <property type="entry name" value="FUMARATE_LYASES"/>
    <property type="match status" value="1"/>
</dbReference>
<dbReference type="PANTHER" id="PTHR43814">
    <property type="entry name" value="ARGININOSUCCINATE LYASE"/>
    <property type="match status" value="1"/>
</dbReference>
<evidence type="ECO:0000256" key="2">
    <source>
        <dbReference type="ARBA" id="ARBA00012338"/>
    </source>
</evidence>
<dbReference type="EMBL" id="JAUSTP010000008">
    <property type="protein sequence ID" value="MDQ0189553.1"/>
    <property type="molecule type" value="Genomic_DNA"/>
</dbReference>
<dbReference type="InterPro" id="IPR009049">
    <property type="entry name" value="Argininosuccinate_lyase"/>
</dbReference>
<dbReference type="InterPro" id="IPR022761">
    <property type="entry name" value="Fumarate_lyase_N"/>
</dbReference>
<comment type="catalytic activity">
    <reaction evidence="6">
        <text>2-(N(omega)-L-arginino)succinate = fumarate + L-arginine</text>
        <dbReference type="Rhea" id="RHEA:24020"/>
        <dbReference type="ChEBI" id="CHEBI:29806"/>
        <dbReference type="ChEBI" id="CHEBI:32682"/>
        <dbReference type="ChEBI" id="CHEBI:57472"/>
        <dbReference type="EC" id="4.3.2.1"/>
    </reaction>
</comment>
<dbReference type="CDD" id="cd01359">
    <property type="entry name" value="Argininosuccinate_lyase"/>
    <property type="match status" value="1"/>
</dbReference>
<dbReference type="InterPro" id="IPR000362">
    <property type="entry name" value="Fumarate_lyase_fam"/>
</dbReference>
<dbReference type="Gene3D" id="1.10.40.30">
    <property type="entry name" value="Fumarase/aspartase (C-terminal domain)"/>
    <property type="match status" value="1"/>
</dbReference>
<dbReference type="RefSeq" id="WP_274456355.1">
    <property type="nucleotide sequence ID" value="NZ_CP067097.1"/>
</dbReference>
<dbReference type="InterPro" id="IPR029419">
    <property type="entry name" value="Arg_succ_lyase_C"/>
</dbReference>
<dbReference type="Proteomes" id="UP001232973">
    <property type="component" value="Unassembled WGS sequence"/>
</dbReference>
<proteinExistence type="inferred from homology"/>
<comment type="subcellular location">
    <subcellularLocation>
        <location evidence="6">Cytoplasm</location>
    </subcellularLocation>
</comment>
<dbReference type="PRINTS" id="PR00145">
    <property type="entry name" value="ARGSUCLYASE"/>
</dbReference>
<comment type="pathway">
    <text evidence="1 6">Amino-acid biosynthesis; L-arginine biosynthesis; L-arginine from L-ornithine and carbamoyl phosphate: step 3/3.</text>
</comment>
<sequence>MTEQHAGKLWGGRFTEQTNDLVEAYTASIGFDERLATVDIRGSIAHARMLGRAGIIPEADAQAIVSGLEGLLVDLEAGQLSFRVEDEDIHMNIERLLSERIGAVAGKLHTGRSRNDQVALDMHLFVREATATVQEGIRKLQRALVQAAEANLDVLIPGYTHLQRAQPVLLAHHLLAYFWMLERDYGRFSDTAKRTDMMPLGAGALAGTTFPINREAVMEELGFSALYENSLDAVSDRDYLIEFLSASSLLMTHLSRFSEELILWSSEEFGFVEIADAYCTGSSMMPQKKNPDVPELVRGKTGRVFGHLMGLLTVLKGLPLAYNKDLQEDKEGVFDTLDTIVPALELFAGMVETLQFRRERLQHAFDHDFSNATDVADYLAGKGVPFRAAHEIVGKLVLQAIEAGTNLAGLPFQTYQDASAAFAPDIYERIAPGAVVAARASRGGTAPEAVTLQLNLAKARLSL</sequence>
<dbReference type="PRINTS" id="PR00149">
    <property type="entry name" value="FUMRATELYASE"/>
</dbReference>
<gene>
    <name evidence="6" type="primary">argH</name>
    <name evidence="9" type="ORF">J2S03_001385</name>
</gene>
<evidence type="ECO:0000256" key="6">
    <source>
        <dbReference type="HAMAP-Rule" id="MF_00006"/>
    </source>
</evidence>
<keyword evidence="6" id="KW-0963">Cytoplasm</keyword>
<dbReference type="PANTHER" id="PTHR43814:SF1">
    <property type="entry name" value="ARGININOSUCCINATE LYASE"/>
    <property type="match status" value="1"/>
</dbReference>
<reference evidence="9 10" key="1">
    <citation type="submission" date="2023-07" db="EMBL/GenBank/DDBJ databases">
        <title>Genomic Encyclopedia of Type Strains, Phase IV (KMG-IV): sequencing the most valuable type-strain genomes for metagenomic binning, comparative biology and taxonomic classification.</title>
        <authorList>
            <person name="Goeker M."/>
        </authorList>
    </citation>
    <scope>NUCLEOTIDE SEQUENCE [LARGE SCALE GENOMIC DNA]</scope>
    <source>
        <strain evidence="9 10">DSM 4006</strain>
    </source>
</reference>
<dbReference type="Gene3D" id="1.20.200.10">
    <property type="entry name" value="Fumarase/aspartase (Central domain)"/>
    <property type="match status" value="1"/>
</dbReference>
<comment type="caution">
    <text evidence="9">The sequence shown here is derived from an EMBL/GenBank/DDBJ whole genome shotgun (WGS) entry which is preliminary data.</text>
</comment>
<evidence type="ECO:0000313" key="10">
    <source>
        <dbReference type="Proteomes" id="UP001232973"/>
    </source>
</evidence>
<dbReference type="GO" id="GO:0004056">
    <property type="term" value="F:argininosuccinate lyase activity"/>
    <property type="evidence" value="ECO:0007669"/>
    <property type="project" value="UniProtKB-EC"/>
</dbReference>
<accession>A0ABT9XGY9</accession>
<dbReference type="NCBIfam" id="TIGR00838">
    <property type="entry name" value="argH"/>
    <property type="match status" value="1"/>
</dbReference>
<keyword evidence="4 6" id="KW-0028">Amino-acid biosynthesis</keyword>
<keyword evidence="3 6" id="KW-0055">Arginine biosynthesis</keyword>
<dbReference type="InterPro" id="IPR008948">
    <property type="entry name" value="L-Aspartase-like"/>
</dbReference>
<dbReference type="SUPFAM" id="SSF48557">
    <property type="entry name" value="L-aspartase-like"/>
    <property type="match status" value="1"/>
</dbReference>
<dbReference type="Gene3D" id="1.10.275.10">
    <property type="entry name" value="Fumarase/aspartase (N-terminal domain)"/>
    <property type="match status" value="1"/>
</dbReference>
<dbReference type="EC" id="4.3.2.1" evidence="2 6"/>
<evidence type="ECO:0000256" key="3">
    <source>
        <dbReference type="ARBA" id="ARBA00022571"/>
    </source>
</evidence>
<evidence type="ECO:0000256" key="1">
    <source>
        <dbReference type="ARBA" id="ARBA00004941"/>
    </source>
</evidence>
<feature type="domain" description="Fumarate lyase N-terminal" evidence="7">
    <location>
        <begin position="12"/>
        <end position="306"/>
    </location>
</feature>
<keyword evidence="10" id="KW-1185">Reference proteome</keyword>
<feature type="domain" description="Argininosuccinate lyase C-terminal" evidence="8">
    <location>
        <begin position="369"/>
        <end position="437"/>
    </location>
</feature>
<comment type="similarity">
    <text evidence="6">Belongs to the lyase 1 family. Argininosuccinate lyase subfamily.</text>
</comment>
<dbReference type="InterPro" id="IPR024083">
    <property type="entry name" value="Fumarase/histidase_N"/>
</dbReference>
<dbReference type="Pfam" id="PF00206">
    <property type="entry name" value="Lyase_1"/>
    <property type="match status" value="1"/>
</dbReference>
<dbReference type="HAMAP" id="MF_00006">
    <property type="entry name" value="Arg_succ_lyase"/>
    <property type="match status" value="1"/>
</dbReference>
<evidence type="ECO:0000259" key="8">
    <source>
        <dbReference type="Pfam" id="PF14698"/>
    </source>
</evidence>
<evidence type="ECO:0000259" key="7">
    <source>
        <dbReference type="Pfam" id="PF00206"/>
    </source>
</evidence>
<protein>
    <recommendedName>
        <fullName evidence="2 6">Argininosuccinate lyase</fullName>
        <shortName evidence="6">ASAL</shortName>
        <ecNumber evidence="2 6">4.3.2.1</ecNumber>
    </recommendedName>
    <alternativeName>
        <fullName evidence="6">Arginosuccinase</fullName>
    </alternativeName>
</protein>
<evidence type="ECO:0000313" key="9">
    <source>
        <dbReference type="EMBL" id="MDQ0189553.1"/>
    </source>
</evidence>
<evidence type="ECO:0000256" key="4">
    <source>
        <dbReference type="ARBA" id="ARBA00022605"/>
    </source>
</evidence>